<dbReference type="Pfam" id="PF01590">
    <property type="entry name" value="GAF"/>
    <property type="match status" value="1"/>
</dbReference>
<evidence type="ECO:0000313" key="2">
    <source>
        <dbReference type="EMBL" id="MBC2902095.1"/>
    </source>
</evidence>
<comment type="caution">
    <text evidence="2">The sequence shown here is derived from an EMBL/GenBank/DDBJ whole genome shotgun (WGS) entry which is preliminary data.</text>
</comment>
<feature type="domain" description="GAF" evidence="1">
    <location>
        <begin position="37"/>
        <end position="176"/>
    </location>
</feature>
<gene>
    <name evidence="2" type="ORF">H4N64_10830</name>
</gene>
<dbReference type="AlphaFoldDB" id="A0A7X1MAY2"/>
<reference evidence="2 3" key="1">
    <citation type="submission" date="2020-08" db="EMBL/GenBank/DDBJ databases">
        <title>Streptomyces sp. PSKA01 genome sequencing and assembly.</title>
        <authorList>
            <person name="Mandal S."/>
            <person name="Maiti P.K."/>
            <person name="Das P."/>
        </authorList>
    </citation>
    <scope>NUCLEOTIDE SEQUENCE [LARGE SCALE GENOMIC DNA]</scope>
    <source>
        <strain evidence="2 3">PSKA01</strain>
    </source>
</reference>
<protein>
    <submittedName>
        <fullName evidence="2">GAF domain-containing protein</fullName>
    </submittedName>
</protein>
<keyword evidence="3" id="KW-1185">Reference proteome</keyword>
<accession>A0A7X1MAY2</accession>
<proteinExistence type="predicted"/>
<dbReference type="InterPro" id="IPR003018">
    <property type="entry name" value="GAF"/>
</dbReference>
<dbReference type="Gene3D" id="3.30.450.40">
    <property type="match status" value="1"/>
</dbReference>
<name>A0A7X1MAY2_9ACTN</name>
<evidence type="ECO:0000259" key="1">
    <source>
        <dbReference type="Pfam" id="PF01590"/>
    </source>
</evidence>
<organism evidence="2 3">
    <name type="scientific">Streptomyces cupreus</name>
    <dbReference type="NCBI Taxonomy" id="2759956"/>
    <lineage>
        <taxon>Bacteria</taxon>
        <taxon>Bacillati</taxon>
        <taxon>Actinomycetota</taxon>
        <taxon>Actinomycetes</taxon>
        <taxon>Kitasatosporales</taxon>
        <taxon>Streptomycetaceae</taxon>
        <taxon>Streptomyces</taxon>
    </lineage>
</organism>
<dbReference type="PANTHER" id="PTHR43102">
    <property type="entry name" value="SLR1143 PROTEIN"/>
    <property type="match status" value="1"/>
</dbReference>
<dbReference type="PANTHER" id="PTHR43102:SF2">
    <property type="entry name" value="GAF DOMAIN-CONTAINING PROTEIN"/>
    <property type="match status" value="1"/>
</dbReference>
<dbReference type="Proteomes" id="UP000584670">
    <property type="component" value="Unassembled WGS sequence"/>
</dbReference>
<dbReference type="InterPro" id="IPR029016">
    <property type="entry name" value="GAF-like_dom_sf"/>
</dbReference>
<evidence type="ECO:0000313" key="3">
    <source>
        <dbReference type="Proteomes" id="UP000584670"/>
    </source>
</evidence>
<dbReference type="EMBL" id="JACMSF010000009">
    <property type="protein sequence ID" value="MBC2902095.1"/>
    <property type="molecule type" value="Genomic_DNA"/>
</dbReference>
<dbReference type="SUPFAM" id="SSF55781">
    <property type="entry name" value="GAF domain-like"/>
    <property type="match status" value="1"/>
</dbReference>
<sequence>MRHLLLPPEDPEVEERARRLRELGIEDKVVPELDDFSRELAQRTGGCYAGVNFFIDENRQFFAGLYSAAADTTVNLDSPLLEDPVPGRVMPRDFDMGFCPHVVRRRKALVLEDVRDYPRFAGNHVVDAIGIYSYLGAPLIDSTGMVLGTICAVNQDPHRWGQQGLETIKSMAADLVERIEQRGHGL</sequence>